<protein>
    <recommendedName>
        <fullName evidence="4">Oxidoreductase</fullName>
    </recommendedName>
</protein>
<dbReference type="GeneID" id="68573941"/>
<accession>A0AAV3T0B9</accession>
<reference evidence="2 3" key="1">
    <citation type="journal article" date="2019" name="Int. J. Syst. Evol. Microbiol.">
        <title>The Global Catalogue of Microorganisms (GCM) 10K type strain sequencing project: providing services to taxonomists for standard genome sequencing and annotation.</title>
        <authorList>
            <consortium name="The Broad Institute Genomics Platform"/>
            <consortium name="The Broad Institute Genome Sequencing Center for Infectious Disease"/>
            <person name="Wu L."/>
            <person name="Ma J."/>
        </authorList>
    </citation>
    <scope>NUCLEOTIDE SEQUENCE [LARGE SCALE GENOMIC DNA]</scope>
    <source>
        <strain evidence="2 3">JCM 16327</strain>
    </source>
</reference>
<evidence type="ECO:0008006" key="4">
    <source>
        <dbReference type="Google" id="ProtNLM"/>
    </source>
</evidence>
<organism evidence="2 3">
    <name type="scientific">Salarchaeum japonicum</name>
    <dbReference type="NCBI Taxonomy" id="555573"/>
    <lineage>
        <taxon>Archaea</taxon>
        <taxon>Methanobacteriati</taxon>
        <taxon>Methanobacteriota</taxon>
        <taxon>Stenosarchaea group</taxon>
        <taxon>Halobacteria</taxon>
        <taxon>Halobacteriales</taxon>
        <taxon>Halobacteriaceae</taxon>
    </lineage>
</organism>
<feature type="compositionally biased region" description="Basic and acidic residues" evidence="1">
    <location>
        <begin position="149"/>
        <end position="158"/>
    </location>
</feature>
<evidence type="ECO:0000313" key="3">
    <source>
        <dbReference type="Proteomes" id="UP001500194"/>
    </source>
</evidence>
<feature type="compositionally biased region" description="Acidic residues" evidence="1">
    <location>
        <begin position="64"/>
        <end position="73"/>
    </location>
</feature>
<feature type="compositionally biased region" description="Acidic residues" evidence="1">
    <location>
        <begin position="182"/>
        <end position="195"/>
    </location>
</feature>
<keyword evidence="3" id="KW-1185">Reference proteome</keyword>
<feature type="compositionally biased region" description="Low complexity" evidence="1">
    <location>
        <begin position="74"/>
        <end position="88"/>
    </location>
</feature>
<dbReference type="Pfam" id="PF23373">
    <property type="entry name" value="DUF7093"/>
    <property type="match status" value="1"/>
</dbReference>
<feature type="region of interest" description="Disordered" evidence="1">
    <location>
        <begin position="41"/>
        <end position="267"/>
    </location>
</feature>
<dbReference type="EMBL" id="BAAADU010000002">
    <property type="protein sequence ID" value="GAA0652005.1"/>
    <property type="molecule type" value="Genomic_DNA"/>
</dbReference>
<dbReference type="RefSeq" id="WP_227260927.1">
    <property type="nucleotide sequence ID" value="NZ_BAAADU010000002.1"/>
</dbReference>
<evidence type="ECO:0000313" key="2">
    <source>
        <dbReference type="EMBL" id="GAA0652005.1"/>
    </source>
</evidence>
<gene>
    <name evidence="2" type="ORF">GCM10009019_13860</name>
</gene>
<feature type="compositionally biased region" description="Low complexity" evidence="1">
    <location>
        <begin position="99"/>
        <end position="109"/>
    </location>
</feature>
<dbReference type="Proteomes" id="UP001500194">
    <property type="component" value="Unassembled WGS sequence"/>
</dbReference>
<feature type="compositionally biased region" description="Basic and acidic residues" evidence="1">
    <location>
        <begin position="51"/>
        <end position="63"/>
    </location>
</feature>
<proteinExistence type="predicted"/>
<sequence length="302" mass="31316">MGLRCSLLGHDFGEPEVEREREERGNEVVETVREVKVCERCGSESVVSENTEVRSIKPDPRADEEPEDTESETEAASPSSPAPDLEAAVTRVSDDDSGAADAAGASGASTGEFEDVSAEEDDGVILSDDEPDEEAVPADREPGQWPDADDTRQDERDVAAAPAGGDAPEDVAGDADGGAEVIDADAESEPSEADAGEEHDPWPDVDGEDEGFDAKPGTGGGVELDSGGGAAAQAEPASEEEDVEYVEAGFESTGSLDPERAAESDGTELVCPQCGHRTASSGSSLRAGDICPECRKGYLAEQ</sequence>
<comment type="caution">
    <text evidence="2">The sequence shown here is derived from an EMBL/GenBank/DDBJ whole genome shotgun (WGS) entry which is preliminary data.</text>
</comment>
<feature type="compositionally biased region" description="Acidic residues" evidence="1">
    <location>
        <begin position="112"/>
        <end position="136"/>
    </location>
</feature>
<name>A0AAV3T0B9_9EURY</name>
<dbReference type="AlphaFoldDB" id="A0AAV3T0B9"/>
<evidence type="ECO:0000256" key="1">
    <source>
        <dbReference type="SAM" id="MobiDB-lite"/>
    </source>
</evidence>
<dbReference type="InterPro" id="IPR055519">
    <property type="entry name" value="DUF7093"/>
</dbReference>
<feature type="compositionally biased region" description="Gly residues" evidence="1">
    <location>
        <begin position="217"/>
        <end position="230"/>
    </location>
</feature>